<dbReference type="InterPro" id="IPR003444">
    <property type="entry name" value="MraZ"/>
</dbReference>
<sequence>MPAKYREAIAESAAGQIVVTVDHMDKCLLVYPMDHWEKVERTLMGLPNMNRRVRNMQRLILGHAAELELDGQGRILLPAPLRDYAGLGKKAVLVGQATKFELWDADVWAEARDSWLEEAQSDDDEANALLDQVSM</sequence>
<gene>
    <name evidence="7" type="primary">mraZ</name>
    <name evidence="9" type="ORF">HELGO_WM12301</name>
</gene>
<dbReference type="GO" id="GO:2000143">
    <property type="term" value="P:negative regulation of DNA-templated transcription initiation"/>
    <property type="evidence" value="ECO:0007669"/>
    <property type="project" value="TreeGrafter"/>
</dbReference>
<dbReference type="PANTHER" id="PTHR34701:SF1">
    <property type="entry name" value="TRANSCRIPTIONAL REGULATOR MRAZ"/>
    <property type="match status" value="1"/>
</dbReference>
<keyword evidence="4 7" id="KW-0805">Transcription regulation</keyword>
<keyword evidence="5 7" id="KW-0238">DNA-binding</keyword>
<dbReference type="InterPro" id="IPR020603">
    <property type="entry name" value="MraZ_dom"/>
</dbReference>
<accession>A0A6S6SPZ8</accession>
<dbReference type="GO" id="GO:0003700">
    <property type="term" value="F:DNA-binding transcription factor activity"/>
    <property type="evidence" value="ECO:0007669"/>
    <property type="project" value="UniProtKB-UniRule"/>
</dbReference>
<feature type="domain" description="SpoVT-AbrB" evidence="8">
    <location>
        <begin position="64"/>
        <end position="107"/>
    </location>
</feature>
<dbReference type="EMBL" id="CACVAV010000112">
    <property type="protein sequence ID" value="CAA6807090.1"/>
    <property type="molecule type" value="Genomic_DNA"/>
</dbReference>
<evidence type="ECO:0000256" key="7">
    <source>
        <dbReference type="HAMAP-Rule" id="MF_01008"/>
    </source>
</evidence>
<evidence type="ECO:0000256" key="2">
    <source>
        <dbReference type="ARBA" id="ARBA00022490"/>
    </source>
</evidence>
<evidence type="ECO:0000256" key="1">
    <source>
        <dbReference type="ARBA" id="ARBA00013860"/>
    </source>
</evidence>
<dbReference type="SUPFAM" id="SSF89447">
    <property type="entry name" value="AbrB/MazE/MraZ-like"/>
    <property type="match status" value="1"/>
</dbReference>
<organism evidence="9">
    <name type="scientific">uncultured Thiotrichaceae bacterium</name>
    <dbReference type="NCBI Taxonomy" id="298394"/>
    <lineage>
        <taxon>Bacteria</taxon>
        <taxon>Pseudomonadati</taxon>
        <taxon>Pseudomonadota</taxon>
        <taxon>Gammaproteobacteria</taxon>
        <taxon>Thiotrichales</taxon>
        <taxon>Thiotrichaceae</taxon>
        <taxon>environmental samples</taxon>
    </lineage>
</organism>
<dbReference type="InterPro" id="IPR038619">
    <property type="entry name" value="MraZ_sf"/>
</dbReference>
<keyword evidence="9" id="KW-0131">Cell cycle</keyword>
<dbReference type="AlphaFoldDB" id="A0A6S6SPZ8"/>
<dbReference type="PROSITE" id="PS51740">
    <property type="entry name" value="SPOVT_ABRB"/>
    <property type="match status" value="2"/>
</dbReference>
<dbReference type="GO" id="GO:0005737">
    <property type="term" value="C:cytoplasm"/>
    <property type="evidence" value="ECO:0007669"/>
    <property type="project" value="UniProtKB-UniRule"/>
</dbReference>
<dbReference type="InterPro" id="IPR035644">
    <property type="entry name" value="MraZ_C"/>
</dbReference>
<dbReference type="GO" id="GO:0051301">
    <property type="term" value="P:cell division"/>
    <property type="evidence" value="ECO:0007669"/>
    <property type="project" value="UniProtKB-KW"/>
</dbReference>
<keyword evidence="3" id="KW-0677">Repeat</keyword>
<dbReference type="HAMAP" id="MF_01008">
    <property type="entry name" value="MraZ"/>
    <property type="match status" value="1"/>
</dbReference>
<evidence type="ECO:0000256" key="4">
    <source>
        <dbReference type="ARBA" id="ARBA00023015"/>
    </source>
</evidence>
<comment type="subunit">
    <text evidence="7">Forms oligomers.</text>
</comment>
<dbReference type="InterPro" id="IPR007159">
    <property type="entry name" value="SpoVT-AbrB_dom"/>
</dbReference>
<dbReference type="Gene3D" id="3.40.1550.20">
    <property type="entry name" value="Transcriptional regulator MraZ domain"/>
    <property type="match status" value="1"/>
</dbReference>
<dbReference type="InterPro" id="IPR037914">
    <property type="entry name" value="SpoVT-AbrB_sf"/>
</dbReference>
<dbReference type="PANTHER" id="PTHR34701">
    <property type="entry name" value="TRANSCRIPTIONAL REGULATOR MRAZ"/>
    <property type="match status" value="1"/>
</dbReference>
<reference evidence="9" key="1">
    <citation type="submission" date="2020-01" db="EMBL/GenBank/DDBJ databases">
        <authorList>
            <person name="Meier V. D."/>
            <person name="Meier V D."/>
        </authorList>
    </citation>
    <scope>NUCLEOTIDE SEQUENCE</scope>
    <source>
        <strain evidence="9">HLG_WM_MAG_08</strain>
    </source>
</reference>
<dbReference type="InterPro" id="IPR035642">
    <property type="entry name" value="MraZ_N"/>
</dbReference>
<feature type="domain" description="SpoVT-AbrB" evidence="8">
    <location>
        <begin position="1"/>
        <end position="35"/>
    </location>
</feature>
<evidence type="ECO:0000256" key="3">
    <source>
        <dbReference type="ARBA" id="ARBA00022737"/>
    </source>
</evidence>
<dbReference type="CDD" id="cd16320">
    <property type="entry name" value="MraZ_N"/>
    <property type="match status" value="1"/>
</dbReference>
<dbReference type="CDD" id="cd16321">
    <property type="entry name" value="MraZ_C"/>
    <property type="match status" value="1"/>
</dbReference>
<comment type="subcellular location">
    <subcellularLocation>
        <location evidence="7">Cytoplasm</location>
        <location evidence="7">Nucleoid</location>
    </subcellularLocation>
</comment>
<name>A0A6S6SPZ8_9GAMM</name>
<evidence type="ECO:0000256" key="6">
    <source>
        <dbReference type="ARBA" id="ARBA00023163"/>
    </source>
</evidence>
<dbReference type="NCBIfam" id="TIGR00242">
    <property type="entry name" value="division/cell wall cluster transcriptional repressor MraZ"/>
    <property type="match status" value="1"/>
</dbReference>
<dbReference type="GO" id="GO:0009295">
    <property type="term" value="C:nucleoid"/>
    <property type="evidence" value="ECO:0007669"/>
    <property type="project" value="UniProtKB-SubCell"/>
</dbReference>
<proteinExistence type="inferred from homology"/>
<keyword evidence="6 7" id="KW-0804">Transcription</keyword>
<protein>
    <recommendedName>
        <fullName evidence="1 7">Transcriptional regulator MraZ</fullName>
    </recommendedName>
</protein>
<evidence type="ECO:0000313" key="9">
    <source>
        <dbReference type="EMBL" id="CAA6807090.1"/>
    </source>
</evidence>
<dbReference type="Pfam" id="PF02381">
    <property type="entry name" value="MraZ"/>
    <property type="match status" value="2"/>
</dbReference>
<evidence type="ECO:0000259" key="8">
    <source>
        <dbReference type="PROSITE" id="PS51740"/>
    </source>
</evidence>
<comment type="similarity">
    <text evidence="7">Belongs to the MraZ family.</text>
</comment>
<keyword evidence="9" id="KW-0132">Cell division</keyword>
<evidence type="ECO:0000256" key="5">
    <source>
        <dbReference type="ARBA" id="ARBA00023125"/>
    </source>
</evidence>
<dbReference type="GO" id="GO:0000976">
    <property type="term" value="F:transcription cis-regulatory region binding"/>
    <property type="evidence" value="ECO:0007669"/>
    <property type="project" value="TreeGrafter"/>
</dbReference>
<keyword evidence="2 7" id="KW-0963">Cytoplasm</keyword>